<evidence type="ECO:0000313" key="2">
    <source>
        <dbReference type="EMBL" id="CAI9913661.1"/>
    </source>
</evidence>
<dbReference type="EMBL" id="CATOUU010000029">
    <property type="protein sequence ID" value="CAI9913661.1"/>
    <property type="molecule type" value="Genomic_DNA"/>
</dbReference>
<organism evidence="2">
    <name type="scientific">Hexamita inflata</name>
    <dbReference type="NCBI Taxonomy" id="28002"/>
    <lineage>
        <taxon>Eukaryota</taxon>
        <taxon>Metamonada</taxon>
        <taxon>Diplomonadida</taxon>
        <taxon>Hexamitidae</taxon>
        <taxon>Hexamitinae</taxon>
        <taxon>Hexamita</taxon>
    </lineage>
</organism>
<dbReference type="EMBL" id="CATOUU010001163">
    <property type="protein sequence ID" value="CAI9975119.1"/>
    <property type="molecule type" value="Genomic_DNA"/>
</dbReference>
<name>A0AA86TC30_9EUKA</name>
<feature type="region of interest" description="Disordered" evidence="1">
    <location>
        <begin position="81"/>
        <end position="102"/>
    </location>
</feature>
<evidence type="ECO:0000256" key="1">
    <source>
        <dbReference type="SAM" id="MobiDB-lite"/>
    </source>
</evidence>
<dbReference type="EMBL" id="CAXDID020000448">
    <property type="protein sequence ID" value="CAL6092869.1"/>
    <property type="molecule type" value="Genomic_DNA"/>
</dbReference>
<accession>A0AA86TC30</accession>
<evidence type="ECO:0000313" key="5">
    <source>
        <dbReference type="EMBL" id="CAL6110637.1"/>
    </source>
</evidence>
<evidence type="ECO:0000313" key="3">
    <source>
        <dbReference type="EMBL" id="CAI9975119.1"/>
    </source>
</evidence>
<evidence type="ECO:0000313" key="6">
    <source>
        <dbReference type="Proteomes" id="UP001642409"/>
    </source>
</evidence>
<comment type="caution">
    <text evidence="2">The sequence shown here is derived from an EMBL/GenBank/DDBJ whole genome shotgun (WGS) entry which is preliminary data.</text>
</comment>
<dbReference type="EMBL" id="CAXDID020000693">
    <property type="protein sequence ID" value="CAL6110637.1"/>
    <property type="molecule type" value="Genomic_DNA"/>
</dbReference>
<dbReference type="AlphaFoldDB" id="A0AA86TC30"/>
<evidence type="ECO:0000313" key="4">
    <source>
        <dbReference type="EMBL" id="CAL6092869.1"/>
    </source>
</evidence>
<proteinExistence type="predicted"/>
<keyword evidence="6" id="KW-1185">Reference proteome</keyword>
<gene>
    <name evidence="2" type="ORF">HINF_LOCUS1306</name>
    <name evidence="3" type="ORF">HINF_LOCUS62764</name>
    <name evidence="4" type="ORF">HINF_LOCUS66491</name>
    <name evidence="5" type="ORF">HINF_LOCUS76014</name>
</gene>
<protein>
    <submittedName>
        <fullName evidence="4">Hypothetical_protein</fullName>
    </submittedName>
</protein>
<dbReference type="Proteomes" id="UP001642409">
    <property type="component" value="Unassembled WGS sequence"/>
</dbReference>
<reference evidence="2" key="1">
    <citation type="submission" date="2023-06" db="EMBL/GenBank/DDBJ databases">
        <authorList>
            <person name="Kurt Z."/>
        </authorList>
    </citation>
    <scope>NUCLEOTIDE SEQUENCE</scope>
</reference>
<reference evidence="4 6" key="2">
    <citation type="submission" date="2024-07" db="EMBL/GenBank/DDBJ databases">
        <authorList>
            <person name="Akdeniz Z."/>
        </authorList>
    </citation>
    <scope>NUCLEOTIDE SEQUENCE [LARGE SCALE GENOMIC DNA]</scope>
</reference>
<sequence>MELIMQNNTNTNYIAEVSLSRVNEPEQEETDQKVMTLFPALTQKHPTIHTSHPKIVTKITSEVNNITLIFPIESILCNLSDQQQSKNESSSKRTKQMKRPFAKKTQNLFNKKGFYVKLGQVSPLNSYFCNQPFQLLTL</sequence>
<feature type="compositionally biased region" description="Basic residues" evidence="1">
    <location>
        <begin position="92"/>
        <end position="102"/>
    </location>
</feature>